<protein>
    <submittedName>
        <fullName evidence="1">43126_t:CDS:1</fullName>
    </submittedName>
</protein>
<name>A0ABN7XDW1_GIGMA</name>
<organism evidence="1 2">
    <name type="scientific">Gigaspora margarita</name>
    <dbReference type="NCBI Taxonomy" id="4874"/>
    <lineage>
        <taxon>Eukaryota</taxon>
        <taxon>Fungi</taxon>
        <taxon>Fungi incertae sedis</taxon>
        <taxon>Mucoromycota</taxon>
        <taxon>Glomeromycotina</taxon>
        <taxon>Glomeromycetes</taxon>
        <taxon>Diversisporales</taxon>
        <taxon>Gigasporaceae</taxon>
        <taxon>Gigaspora</taxon>
    </lineage>
</organism>
<reference evidence="1 2" key="1">
    <citation type="submission" date="2021-06" db="EMBL/GenBank/DDBJ databases">
        <authorList>
            <person name="Kallberg Y."/>
            <person name="Tangrot J."/>
            <person name="Rosling A."/>
        </authorList>
    </citation>
    <scope>NUCLEOTIDE SEQUENCE [LARGE SCALE GENOMIC DNA]</scope>
    <source>
        <strain evidence="1 2">120-4 pot B 10/14</strain>
    </source>
</reference>
<feature type="non-terminal residue" evidence="1">
    <location>
        <position position="85"/>
    </location>
</feature>
<dbReference type="EMBL" id="CAJVQB010124547">
    <property type="protein sequence ID" value="CAG8853463.1"/>
    <property type="molecule type" value="Genomic_DNA"/>
</dbReference>
<accession>A0ABN7XDW1</accession>
<evidence type="ECO:0000313" key="1">
    <source>
        <dbReference type="EMBL" id="CAG8853463.1"/>
    </source>
</evidence>
<keyword evidence="2" id="KW-1185">Reference proteome</keyword>
<evidence type="ECO:0000313" key="2">
    <source>
        <dbReference type="Proteomes" id="UP000789901"/>
    </source>
</evidence>
<gene>
    <name evidence="1" type="ORF">GMARGA_LOCUS42284</name>
</gene>
<sequence>MTNNFQNVFLDLTSTHDREVEVNIPIFDPTKDLHAQIIAAYITMQQLQRQGKREEALGHAFFIGQLIETVATTPAQRAICRHLLT</sequence>
<dbReference type="Proteomes" id="UP000789901">
    <property type="component" value="Unassembled WGS sequence"/>
</dbReference>
<comment type="caution">
    <text evidence="1">The sequence shown here is derived from an EMBL/GenBank/DDBJ whole genome shotgun (WGS) entry which is preliminary data.</text>
</comment>
<proteinExistence type="predicted"/>